<keyword evidence="2" id="KW-0675">Receptor</keyword>
<accession>A0A9Q1BMB9</accession>
<comment type="caution">
    <text evidence="2">The sequence shown here is derived from an EMBL/GenBank/DDBJ whole genome shotgun (WGS) entry which is preliminary data.</text>
</comment>
<dbReference type="EMBL" id="JAIZAY010000014">
    <property type="protein sequence ID" value="KAJ8029104.1"/>
    <property type="molecule type" value="Genomic_DNA"/>
</dbReference>
<feature type="domain" description="Fibronectin type-III" evidence="1">
    <location>
        <begin position="299"/>
        <end position="398"/>
    </location>
</feature>
<dbReference type="PROSITE" id="PS50853">
    <property type="entry name" value="FN3"/>
    <property type="match status" value="5"/>
</dbReference>
<keyword evidence="3" id="KW-1185">Reference proteome</keyword>
<evidence type="ECO:0000313" key="2">
    <source>
        <dbReference type="EMBL" id="KAJ8029104.1"/>
    </source>
</evidence>
<dbReference type="AlphaFoldDB" id="A0A9Q1BMB9"/>
<gene>
    <name evidence="2" type="ORF">HOLleu_28426</name>
</gene>
<reference evidence="2" key="1">
    <citation type="submission" date="2021-10" db="EMBL/GenBank/DDBJ databases">
        <title>Tropical sea cucumber genome reveals ecological adaptation and Cuvierian tubules defense mechanism.</title>
        <authorList>
            <person name="Chen T."/>
        </authorList>
    </citation>
    <scope>NUCLEOTIDE SEQUENCE</scope>
    <source>
        <strain evidence="2">Nanhai2018</strain>
        <tissue evidence="2">Muscle</tissue>
    </source>
</reference>
<dbReference type="CDD" id="cd00063">
    <property type="entry name" value="FN3"/>
    <property type="match status" value="5"/>
</dbReference>
<protein>
    <submittedName>
        <fullName evidence="2">Receptor-type tyrosine-protein phosphatase F</fullName>
    </submittedName>
</protein>
<feature type="domain" description="Fibronectin type-III" evidence="1">
    <location>
        <begin position="407"/>
        <end position="504"/>
    </location>
</feature>
<feature type="domain" description="Fibronectin type-III" evidence="1">
    <location>
        <begin position="168"/>
        <end position="267"/>
    </location>
</feature>
<feature type="domain" description="Fibronectin type-III" evidence="1">
    <location>
        <begin position="617"/>
        <end position="708"/>
    </location>
</feature>
<dbReference type="SMART" id="SM00060">
    <property type="entry name" value="FN3"/>
    <property type="match status" value="6"/>
</dbReference>
<evidence type="ECO:0000313" key="3">
    <source>
        <dbReference type="Proteomes" id="UP001152320"/>
    </source>
</evidence>
<dbReference type="InterPro" id="IPR013783">
    <property type="entry name" value="Ig-like_fold"/>
</dbReference>
<name>A0A9Q1BMB9_HOLLE</name>
<dbReference type="Gene3D" id="2.60.40.10">
    <property type="entry name" value="Immunoglobulins"/>
    <property type="match status" value="5"/>
</dbReference>
<dbReference type="Pfam" id="PF00041">
    <property type="entry name" value="fn3"/>
    <property type="match status" value="5"/>
</dbReference>
<feature type="domain" description="Fibronectin type-III" evidence="1">
    <location>
        <begin position="37"/>
        <end position="136"/>
    </location>
</feature>
<dbReference type="PANTHER" id="PTHR26391">
    <property type="entry name" value="INACTIVE TYROSINE-PROTEIN KINASE 7"/>
    <property type="match status" value="1"/>
</dbReference>
<sequence>MEKDHRVLHRDKELYQDRIEPHNRNSIFLVLIAPFYNASNVISFTEVTPTSINVTWPAWDNETDVGSGPISGYSIQIKEARETQFRSFSVGKRLSYLFENLTENTEYDFRVVIFRDHVTHGEGPPSFAQRQRTLPRLSYFAYIYSYLKRIEPHNRNSIFLVLIAPFYNASNVISFTEVTPTSINVTWPAWDNETDVGSGPISGYSIQIKEARDTQFRSFSVGKRLSYLFENLTENTEYDFRVVIFRDHVTHGEGPPSFAQRQRTLPRLSYFAYIYSYLKRIEPHNRNSIFLVLIAPFYNASNVISFTEVTPTSINVTWPAWDNETDVGSGPISGYSIQIKEARDTQFRSFSVGKRLSYLFENLTENTEYDFRVVIFRDHVTHGEGPPSFAQRQRTLPRHVPSYSQSRSHILQFSDITSTSIDVTWPAWDQATDVGSGPVAQYQIQIKEKVAAVFRTVSAGKSLSYKFENLTEDTEYEFRVVIVSVHPNGEGPPSPTQSSKTPCGVHEEDVNLSLTTPTWKRGEVVVARWQIAERQESCGATKEYLNVELRDLDRCPTHSSETTESFNLENAARNRMILRNKKPNSLYKVTLSVAYGGGEFYNISDEIRTLDTEPTSAPENLRVEAVVGRGILKFEWTEPPCGGRNGVITKYQTSFSVKGRERKDTTKGTSKIYFGLKVGDRYTFKVKAETRYGRGPYTQPGCTSVFGTDRC</sequence>
<dbReference type="SUPFAM" id="SSF49265">
    <property type="entry name" value="Fibronectin type III"/>
    <property type="match status" value="3"/>
</dbReference>
<dbReference type="Proteomes" id="UP001152320">
    <property type="component" value="Chromosome 14"/>
</dbReference>
<dbReference type="OrthoDB" id="5969272at2759"/>
<dbReference type="InterPro" id="IPR003961">
    <property type="entry name" value="FN3_dom"/>
</dbReference>
<dbReference type="PANTHER" id="PTHR26391:SF18">
    <property type="entry name" value="PROTEIN KINASE RECEPTOR TIE-1, PUTATIVE-RELATED"/>
    <property type="match status" value="1"/>
</dbReference>
<evidence type="ECO:0000259" key="1">
    <source>
        <dbReference type="PROSITE" id="PS50853"/>
    </source>
</evidence>
<proteinExistence type="predicted"/>
<dbReference type="InterPro" id="IPR036116">
    <property type="entry name" value="FN3_sf"/>
</dbReference>
<organism evidence="2 3">
    <name type="scientific">Holothuria leucospilota</name>
    <name type="common">Black long sea cucumber</name>
    <name type="synonym">Mertensiothuria leucospilota</name>
    <dbReference type="NCBI Taxonomy" id="206669"/>
    <lineage>
        <taxon>Eukaryota</taxon>
        <taxon>Metazoa</taxon>
        <taxon>Echinodermata</taxon>
        <taxon>Eleutherozoa</taxon>
        <taxon>Echinozoa</taxon>
        <taxon>Holothuroidea</taxon>
        <taxon>Aspidochirotacea</taxon>
        <taxon>Aspidochirotida</taxon>
        <taxon>Holothuriidae</taxon>
        <taxon>Holothuria</taxon>
    </lineage>
</organism>